<evidence type="ECO:0000313" key="1">
    <source>
        <dbReference type="EMBL" id="KXS21335.1"/>
    </source>
</evidence>
<dbReference type="Proteomes" id="UP000070544">
    <property type="component" value="Unassembled WGS sequence"/>
</dbReference>
<accession>A0A139AY05</accession>
<reference evidence="1 2" key="1">
    <citation type="journal article" date="2015" name="Genome Biol. Evol.">
        <title>Phylogenomic analyses indicate that early fungi evolved digesting cell walls of algal ancestors of land plants.</title>
        <authorList>
            <person name="Chang Y."/>
            <person name="Wang S."/>
            <person name="Sekimoto S."/>
            <person name="Aerts A.L."/>
            <person name="Choi C."/>
            <person name="Clum A."/>
            <person name="LaButti K.M."/>
            <person name="Lindquist E.A."/>
            <person name="Yee Ngan C."/>
            <person name="Ohm R.A."/>
            <person name="Salamov A.A."/>
            <person name="Grigoriev I.V."/>
            <person name="Spatafora J.W."/>
            <person name="Berbee M.L."/>
        </authorList>
    </citation>
    <scope>NUCLEOTIDE SEQUENCE [LARGE SCALE GENOMIC DNA]</scope>
    <source>
        <strain evidence="1 2">JEL478</strain>
    </source>
</reference>
<organism evidence="1 2">
    <name type="scientific">Gonapodya prolifera (strain JEL478)</name>
    <name type="common">Monoblepharis prolifera</name>
    <dbReference type="NCBI Taxonomy" id="1344416"/>
    <lineage>
        <taxon>Eukaryota</taxon>
        <taxon>Fungi</taxon>
        <taxon>Fungi incertae sedis</taxon>
        <taxon>Chytridiomycota</taxon>
        <taxon>Chytridiomycota incertae sedis</taxon>
        <taxon>Monoblepharidomycetes</taxon>
        <taxon>Monoblepharidales</taxon>
        <taxon>Gonapodyaceae</taxon>
        <taxon>Gonapodya</taxon>
    </lineage>
</organism>
<dbReference type="EMBL" id="KQ965733">
    <property type="protein sequence ID" value="KXS21335.1"/>
    <property type="molecule type" value="Genomic_DNA"/>
</dbReference>
<evidence type="ECO:0000313" key="2">
    <source>
        <dbReference type="Proteomes" id="UP000070544"/>
    </source>
</evidence>
<sequence length="181" mass="20519">MANAMVLHLPQLAFKMEPFQCVPGQTLVENYAELMDALVNLNPLAHAGGNARSITQKLKQVLDAYRKKNINALQKSVDNEEYTQLDNIQDTWQNEITRKQNMEMQIHTATHENALRCLSDKIVIQTRTGSGYSKGLLELERMPLAEKQQTVAKDACNTLRDIKDLMVKENKRLDPVINTLA</sequence>
<proteinExistence type="predicted"/>
<dbReference type="AlphaFoldDB" id="A0A139AY05"/>
<gene>
    <name evidence="1" type="ORF">M427DRAFT_27733</name>
</gene>
<protein>
    <submittedName>
        <fullName evidence="1">Uncharacterized protein</fullName>
    </submittedName>
</protein>
<name>A0A139AY05_GONPJ</name>
<keyword evidence="2" id="KW-1185">Reference proteome</keyword>